<name>A0ABV8TB64_9ACTN</name>
<accession>A0ABV8TB64</accession>
<evidence type="ECO:0000313" key="2">
    <source>
        <dbReference type="EMBL" id="MFC4327819.1"/>
    </source>
</evidence>
<gene>
    <name evidence="2" type="ORF">ACFPC0_08240</name>
</gene>
<feature type="region of interest" description="Disordered" evidence="1">
    <location>
        <begin position="1"/>
        <end position="27"/>
    </location>
</feature>
<protein>
    <submittedName>
        <fullName evidence="2">Uncharacterized protein</fullName>
    </submittedName>
</protein>
<dbReference type="RefSeq" id="WP_018567005.1">
    <property type="nucleotide sequence ID" value="NZ_JBHSDP010000008.1"/>
</dbReference>
<evidence type="ECO:0000256" key="1">
    <source>
        <dbReference type="SAM" id="MobiDB-lite"/>
    </source>
</evidence>
<comment type="caution">
    <text evidence="2">The sequence shown here is derived from an EMBL/GenBank/DDBJ whole genome shotgun (WGS) entry which is preliminary data.</text>
</comment>
<proteinExistence type="predicted"/>
<sequence>MGQSQTSLLMAVGRPRSGPTEGERASDGLRCAHAGRHACVLRGAFVPAAAQVSRTHLDPIPRSSP</sequence>
<dbReference type="EMBL" id="JBHSDP010000008">
    <property type="protein sequence ID" value="MFC4327819.1"/>
    <property type="molecule type" value="Genomic_DNA"/>
</dbReference>
<evidence type="ECO:0000313" key="3">
    <source>
        <dbReference type="Proteomes" id="UP001595824"/>
    </source>
</evidence>
<keyword evidence="3" id="KW-1185">Reference proteome</keyword>
<organism evidence="2 3">
    <name type="scientific">Streptomyces andamanensis</name>
    <dbReference type="NCBI Taxonomy" id="1565035"/>
    <lineage>
        <taxon>Bacteria</taxon>
        <taxon>Bacillati</taxon>
        <taxon>Actinomycetota</taxon>
        <taxon>Actinomycetes</taxon>
        <taxon>Kitasatosporales</taxon>
        <taxon>Streptomycetaceae</taxon>
        <taxon>Streptomyces</taxon>
    </lineage>
</organism>
<dbReference type="Proteomes" id="UP001595824">
    <property type="component" value="Unassembled WGS sequence"/>
</dbReference>
<reference evidence="3" key="1">
    <citation type="journal article" date="2019" name="Int. J. Syst. Evol. Microbiol.">
        <title>The Global Catalogue of Microorganisms (GCM) 10K type strain sequencing project: providing services to taxonomists for standard genome sequencing and annotation.</title>
        <authorList>
            <consortium name="The Broad Institute Genomics Platform"/>
            <consortium name="The Broad Institute Genome Sequencing Center for Infectious Disease"/>
            <person name="Wu L."/>
            <person name="Ma J."/>
        </authorList>
    </citation>
    <scope>NUCLEOTIDE SEQUENCE [LARGE SCALE GENOMIC DNA]</scope>
    <source>
        <strain evidence="3">PCU 347</strain>
    </source>
</reference>